<dbReference type="AlphaFoldDB" id="B8IAT3"/>
<sequence>MARRILSLAFAGLILATALAHADQALPNAVITNGGDLLLGTLKLGKRQAGQTVLAPDALTAGDATRASNPFAGPYPSWVSGVGGSGYSDIKPLGNAAVWAPNGSANFTNLFPYGSLNTAGAGTFSVGVNRPGCVAGFTSPSQSAAYDEFGSYALCAQGDTMPLMAAVSGTFTANSFVPTTPTTLSDTVKLGVGMWIRTNDSPAAYNGQITSWTVNGAGQVTAIAVSGWYQRGGGAGTPTGTRAFINPLDKLWGMLLTPFANGIPLIATTQAGSKTVTVNSTVGLYPGGHLIEGPGIPPNTVIAGLDYAANTIQLEKAATATASNMVLTATAGTEFGKYVAAEIDVFNSGVAFAPTWVSGSTGNTTKGSYLVTNVTSISMWRSGLIVYGAGIPDGTTVTFVDTVNNTLTLKRPATANATGVALQGINQLDEGGTALDCVGPLKNANTCYLQRGSVSYGFLSMGAGDTSFLVRPDKFAGIPLYGFRVDGKINGHPSAGDFAVTNDNVEVWKIDGFGNETVQSVNSATDYKIQGMTVIDNAAWASYTPTVACAGGGSLTTGTVSARYKRIGKTVMVTAKVPLTASSCTSGINVTLPFSSAFDTPIQGRDMGKGVALVGLAAANSNAVLVQRYDGTVPSASGVLIGLTYETP</sequence>
<name>B8IAT3_METNO</name>
<proteinExistence type="predicted"/>
<keyword evidence="3" id="KW-1185">Reference proteome</keyword>
<evidence type="ECO:0000313" key="2">
    <source>
        <dbReference type="EMBL" id="ACL61128.1"/>
    </source>
</evidence>
<feature type="chain" id="PRO_5002874389" evidence="1">
    <location>
        <begin position="23"/>
        <end position="648"/>
    </location>
</feature>
<dbReference type="HOGENOM" id="CLU_422629_0_0_5"/>
<organism evidence="2 3">
    <name type="scientific">Methylobacterium nodulans (strain LMG 21967 / CNCM I-2342 / ORS 2060)</name>
    <dbReference type="NCBI Taxonomy" id="460265"/>
    <lineage>
        <taxon>Bacteria</taxon>
        <taxon>Pseudomonadati</taxon>
        <taxon>Pseudomonadota</taxon>
        <taxon>Alphaproteobacteria</taxon>
        <taxon>Hyphomicrobiales</taxon>
        <taxon>Methylobacteriaceae</taxon>
        <taxon>Methylobacterium</taxon>
    </lineage>
</organism>
<dbReference type="eggNOG" id="ENOG50311Y8">
    <property type="taxonomic scope" value="Bacteria"/>
</dbReference>
<evidence type="ECO:0000313" key="3">
    <source>
        <dbReference type="Proteomes" id="UP000008207"/>
    </source>
</evidence>
<gene>
    <name evidence="2" type="ordered locus">Mnod_6333</name>
</gene>
<protein>
    <submittedName>
        <fullName evidence="2">Uncharacterized protein</fullName>
    </submittedName>
</protein>
<reference evidence="2 3" key="1">
    <citation type="submission" date="2009-01" db="EMBL/GenBank/DDBJ databases">
        <title>Complete sequence of chromosome of Methylobacterium nodulans ORS 2060.</title>
        <authorList>
            <consortium name="US DOE Joint Genome Institute"/>
            <person name="Lucas S."/>
            <person name="Copeland A."/>
            <person name="Lapidus A."/>
            <person name="Glavina del Rio T."/>
            <person name="Dalin E."/>
            <person name="Tice H."/>
            <person name="Bruce D."/>
            <person name="Goodwin L."/>
            <person name="Pitluck S."/>
            <person name="Sims D."/>
            <person name="Brettin T."/>
            <person name="Detter J.C."/>
            <person name="Han C."/>
            <person name="Larimer F."/>
            <person name="Land M."/>
            <person name="Hauser L."/>
            <person name="Kyrpides N."/>
            <person name="Ivanova N."/>
            <person name="Marx C.J."/>
            <person name="Richardson P."/>
        </authorList>
    </citation>
    <scope>NUCLEOTIDE SEQUENCE [LARGE SCALE GENOMIC DNA]</scope>
    <source>
        <strain evidence="3">LMG 21967 / CNCM I-2342 / ORS 2060</strain>
    </source>
</reference>
<keyword evidence="1" id="KW-0732">Signal</keyword>
<evidence type="ECO:0000256" key="1">
    <source>
        <dbReference type="SAM" id="SignalP"/>
    </source>
</evidence>
<dbReference type="KEGG" id="mno:Mnod_6333"/>
<feature type="signal peptide" evidence="1">
    <location>
        <begin position="1"/>
        <end position="22"/>
    </location>
</feature>
<dbReference type="Proteomes" id="UP000008207">
    <property type="component" value="Chromosome"/>
</dbReference>
<accession>B8IAT3</accession>
<dbReference type="EMBL" id="CP001349">
    <property type="protein sequence ID" value="ACL61128.1"/>
    <property type="molecule type" value="Genomic_DNA"/>
</dbReference>